<dbReference type="EMBL" id="JACKTY010000028">
    <property type="protein sequence ID" value="MCV7226588.1"/>
    <property type="molecule type" value="Genomic_DNA"/>
</dbReference>
<keyword evidence="2" id="KW-1185">Reference proteome</keyword>
<dbReference type="Proteomes" id="UP001526201">
    <property type="component" value="Unassembled WGS sequence"/>
</dbReference>
<proteinExistence type="predicted"/>
<evidence type="ECO:0000313" key="2">
    <source>
        <dbReference type="Proteomes" id="UP001526201"/>
    </source>
</evidence>
<dbReference type="RefSeq" id="WP_264067450.1">
    <property type="nucleotide sequence ID" value="NZ_JACKTY010000028.1"/>
</dbReference>
<reference evidence="1 2" key="1">
    <citation type="journal article" date="2022" name="BMC Genomics">
        <title>Comparative genome analysis of mycobacteria focusing on tRNA and non-coding RNA.</title>
        <authorList>
            <person name="Behra P.R.K."/>
            <person name="Pettersson B.M.F."/>
            <person name="Ramesh M."/>
            <person name="Das S."/>
            <person name="Dasgupta S."/>
            <person name="Kirsebom L.A."/>
        </authorList>
    </citation>
    <scope>NUCLEOTIDE SEQUENCE [LARGE SCALE GENOMIC DNA]</scope>
    <source>
        <strain evidence="1 2">DSM 44078</strain>
    </source>
</reference>
<comment type="caution">
    <text evidence="1">The sequence shown here is derived from an EMBL/GenBank/DDBJ whole genome shotgun (WGS) entry which is preliminary data.</text>
</comment>
<evidence type="ECO:0000313" key="1">
    <source>
        <dbReference type="EMBL" id="MCV7226588.1"/>
    </source>
</evidence>
<sequence>MTIAEEVAAERAALTVSLIDVGPAARTACGEWTALDLAAQLVGEERNGGVTTFLARSPVAQGISVTGTPKMVDTALRLERRHGFAALMDRLRRPMPRLLLRPRVAPLTMFEHWTHHDDLIGVDNGSHAVPGTPPDLVRWLSGRSTLGEITMTGPNALVQALHAFAGRV</sequence>
<accession>A0ABT3CAV7</accession>
<name>A0ABT3CAV7_9MYCO</name>
<protein>
    <submittedName>
        <fullName evidence="1">Uncharacterized protein</fullName>
    </submittedName>
</protein>
<organism evidence="1 2">
    <name type="scientific">Mycolicibacterium komossense</name>
    <dbReference type="NCBI Taxonomy" id="1779"/>
    <lineage>
        <taxon>Bacteria</taxon>
        <taxon>Bacillati</taxon>
        <taxon>Actinomycetota</taxon>
        <taxon>Actinomycetes</taxon>
        <taxon>Mycobacteriales</taxon>
        <taxon>Mycobacteriaceae</taxon>
        <taxon>Mycolicibacterium</taxon>
    </lineage>
</organism>
<gene>
    <name evidence="1" type="ORF">H7J73_11155</name>
</gene>